<proteinExistence type="predicted"/>
<dbReference type="EnsemblPlants" id="AUR62007937-RA">
    <property type="protein sequence ID" value="AUR62007937-RA:cds"/>
    <property type="gene ID" value="AUR62007937"/>
</dbReference>
<feature type="domain" description="C2H2-type" evidence="3">
    <location>
        <begin position="121"/>
        <end position="143"/>
    </location>
</feature>
<dbReference type="SUPFAM" id="SSF57667">
    <property type="entry name" value="beta-beta-alpha zinc fingers"/>
    <property type="match status" value="1"/>
</dbReference>
<evidence type="ECO:0000313" key="4">
    <source>
        <dbReference type="EnsemblPlants" id="AUR62007937-RA:cds"/>
    </source>
</evidence>
<sequence length="172" mass="18509">MESDNSDNSNKLCNKRRTRSSLTRDSSGHKSCFNFTAESSDNNSVILEGGSSTNHVGILRIKDTNSGYFENGAKELESDDSVDGINDNNNFGKQNLVGVSSGKIMGTSATTSSKSKKVKGHKCPYCPRVFKSGQALGGHKRSHMMGAGRGVVKLEEKPRITRQVTVSLAGCF</sequence>
<evidence type="ECO:0000313" key="5">
    <source>
        <dbReference type="Proteomes" id="UP000596660"/>
    </source>
</evidence>
<protein>
    <recommendedName>
        <fullName evidence="3">C2H2-type domain-containing protein</fullName>
    </recommendedName>
</protein>
<organism evidence="4 5">
    <name type="scientific">Chenopodium quinoa</name>
    <name type="common">Quinoa</name>
    <dbReference type="NCBI Taxonomy" id="63459"/>
    <lineage>
        <taxon>Eukaryota</taxon>
        <taxon>Viridiplantae</taxon>
        <taxon>Streptophyta</taxon>
        <taxon>Embryophyta</taxon>
        <taxon>Tracheophyta</taxon>
        <taxon>Spermatophyta</taxon>
        <taxon>Magnoliopsida</taxon>
        <taxon>eudicotyledons</taxon>
        <taxon>Gunneridae</taxon>
        <taxon>Pentapetalae</taxon>
        <taxon>Caryophyllales</taxon>
        <taxon>Chenopodiaceae</taxon>
        <taxon>Chenopodioideae</taxon>
        <taxon>Atripliceae</taxon>
        <taxon>Chenopodium</taxon>
    </lineage>
</organism>
<accession>A0A803L7U8</accession>
<dbReference type="PROSITE" id="PS50157">
    <property type="entry name" value="ZINC_FINGER_C2H2_2"/>
    <property type="match status" value="1"/>
</dbReference>
<dbReference type="PROSITE" id="PS00028">
    <property type="entry name" value="ZINC_FINGER_C2H2_1"/>
    <property type="match status" value="1"/>
</dbReference>
<dbReference type="PANTHER" id="PTHR46869">
    <property type="entry name" value="C2H2-LIKE ZINC FINGER PROTEIN"/>
    <property type="match status" value="1"/>
</dbReference>
<feature type="region of interest" description="Disordered" evidence="2">
    <location>
        <begin position="1"/>
        <end position="28"/>
    </location>
</feature>
<name>A0A803L7U8_CHEQI</name>
<dbReference type="AlphaFoldDB" id="A0A803L7U8"/>
<evidence type="ECO:0000256" key="1">
    <source>
        <dbReference type="PROSITE-ProRule" id="PRU00042"/>
    </source>
</evidence>
<dbReference type="GO" id="GO:0008270">
    <property type="term" value="F:zinc ion binding"/>
    <property type="evidence" value="ECO:0007669"/>
    <property type="project" value="UniProtKB-KW"/>
</dbReference>
<reference evidence="4" key="2">
    <citation type="submission" date="2021-03" db="UniProtKB">
        <authorList>
            <consortium name="EnsemblPlants"/>
        </authorList>
    </citation>
    <scope>IDENTIFICATION</scope>
</reference>
<reference evidence="4" key="1">
    <citation type="journal article" date="2017" name="Nature">
        <title>The genome of Chenopodium quinoa.</title>
        <authorList>
            <person name="Jarvis D.E."/>
            <person name="Ho Y.S."/>
            <person name="Lightfoot D.J."/>
            <person name="Schmoeckel S.M."/>
            <person name="Li B."/>
            <person name="Borm T.J.A."/>
            <person name="Ohyanagi H."/>
            <person name="Mineta K."/>
            <person name="Michell C.T."/>
            <person name="Saber N."/>
            <person name="Kharbatia N.M."/>
            <person name="Rupper R.R."/>
            <person name="Sharp A.R."/>
            <person name="Dally N."/>
            <person name="Boughton B.A."/>
            <person name="Woo Y.H."/>
            <person name="Gao G."/>
            <person name="Schijlen E.G.W.M."/>
            <person name="Guo X."/>
            <person name="Momin A.A."/>
            <person name="Negrao S."/>
            <person name="Al-Babili S."/>
            <person name="Gehring C."/>
            <person name="Roessner U."/>
            <person name="Jung C."/>
            <person name="Murphy K."/>
            <person name="Arold S.T."/>
            <person name="Gojobori T."/>
            <person name="van der Linden C.G."/>
            <person name="van Loo E.N."/>
            <person name="Jellen E.N."/>
            <person name="Maughan P.J."/>
            <person name="Tester M."/>
        </authorList>
    </citation>
    <scope>NUCLEOTIDE SEQUENCE [LARGE SCALE GENOMIC DNA]</scope>
    <source>
        <strain evidence="4">cv. PI 614886</strain>
    </source>
</reference>
<evidence type="ECO:0000256" key="2">
    <source>
        <dbReference type="SAM" id="MobiDB-lite"/>
    </source>
</evidence>
<evidence type="ECO:0000259" key="3">
    <source>
        <dbReference type="PROSITE" id="PS50157"/>
    </source>
</evidence>
<dbReference type="Pfam" id="PF13912">
    <property type="entry name" value="zf-C2H2_6"/>
    <property type="match status" value="1"/>
</dbReference>
<feature type="compositionally biased region" description="Polar residues" evidence="2">
    <location>
        <begin position="1"/>
        <end position="12"/>
    </location>
</feature>
<dbReference type="Gramene" id="AUR62007937-RA">
    <property type="protein sequence ID" value="AUR62007937-RA:cds"/>
    <property type="gene ID" value="AUR62007937"/>
</dbReference>
<dbReference type="InterPro" id="IPR036236">
    <property type="entry name" value="Znf_C2H2_sf"/>
</dbReference>
<dbReference type="Gene3D" id="3.30.160.60">
    <property type="entry name" value="Classic Zinc Finger"/>
    <property type="match status" value="1"/>
</dbReference>
<keyword evidence="1" id="KW-0862">Zinc</keyword>
<keyword evidence="1" id="KW-0479">Metal-binding</keyword>
<dbReference type="PANTHER" id="PTHR46869:SF1">
    <property type="entry name" value="C2H2-LIKE ZINC FINGER PROTEIN"/>
    <property type="match status" value="1"/>
</dbReference>
<dbReference type="Proteomes" id="UP000596660">
    <property type="component" value="Unplaced"/>
</dbReference>
<keyword evidence="5" id="KW-1185">Reference proteome</keyword>
<keyword evidence="1" id="KW-0863">Zinc-finger</keyword>
<dbReference type="InterPro" id="IPR013087">
    <property type="entry name" value="Znf_C2H2_type"/>
</dbReference>